<dbReference type="OrthoDB" id="667194at2"/>
<evidence type="ECO:0000313" key="5">
    <source>
        <dbReference type="Proteomes" id="UP000070513"/>
    </source>
</evidence>
<evidence type="ECO:0000259" key="3">
    <source>
        <dbReference type="Pfam" id="PF18962"/>
    </source>
</evidence>
<feature type="domain" description="Secretion system C-terminal sorting" evidence="3">
    <location>
        <begin position="187"/>
        <end position="254"/>
    </location>
</feature>
<reference evidence="4 5" key="2">
    <citation type="journal article" date="2016" name="Genome Announc.">
        <title>Draft Genome Sequence of a Biocontrol Rhizobacterium, Chryseobacterium kwangjuense Strain KJ1R5, Isolated from Pepper (Capsicum annuum).</title>
        <authorList>
            <person name="Jeong J.J."/>
            <person name="Park H."/>
            <person name="Park B.H."/>
            <person name="Mannaa M."/>
            <person name="Sang M.K."/>
            <person name="Choi I.G."/>
            <person name="Kim K.D."/>
        </authorList>
    </citation>
    <scope>NUCLEOTIDE SEQUENCE [LARGE SCALE GENOMIC DNA]</scope>
    <source>
        <strain evidence="4 5">KJ1R5</strain>
    </source>
</reference>
<evidence type="ECO:0000256" key="2">
    <source>
        <dbReference type="SAM" id="SignalP"/>
    </source>
</evidence>
<accession>A0A135WLV9</accession>
<dbReference type="EMBL" id="LPUR01000001">
    <property type="protein sequence ID" value="KXH85859.1"/>
    <property type="molecule type" value="Genomic_DNA"/>
</dbReference>
<name>A0A135WLV9_9FLAO</name>
<reference evidence="5" key="1">
    <citation type="submission" date="2015-12" db="EMBL/GenBank/DDBJ databases">
        <title>Genome sequence of a biocontrol rhizobacterium Chryseobacterium kwangjuense strain KJ1R5 isolated from pepper (Capsicum annuum L.).</title>
        <authorList>
            <person name="Jeong J.-J."/>
            <person name="Park H."/>
            <person name="Mannaa M."/>
            <person name="Sang M.K."/>
            <person name="Choi I.-G."/>
            <person name="Kim K.D."/>
        </authorList>
    </citation>
    <scope>NUCLEOTIDE SEQUENCE [LARGE SCALE GENOMIC DNA]</scope>
    <source>
        <strain evidence="5">KJ1R5</strain>
    </source>
</reference>
<dbReference type="Pfam" id="PF18962">
    <property type="entry name" value="Por_Secre_tail"/>
    <property type="match status" value="1"/>
</dbReference>
<proteinExistence type="predicted"/>
<gene>
    <name evidence="4" type="ORF">AU378_09000</name>
</gene>
<dbReference type="RefSeq" id="WP_062650118.1">
    <property type="nucleotide sequence ID" value="NZ_LPUR01000001.1"/>
</dbReference>
<dbReference type="NCBIfam" id="TIGR04183">
    <property type="entry name" value="Por_Secre_tail"/>
    <property type="match status" value="1"/>
</dbReference>
<dbReference type="Proteomes" id="UP000070513">
    <property type="component" value="Unassembled WGS sequence"/>
</dbReference>
<dbReference type="AlphaFoldDB" id="A0A135WLV9"/>
<evidence type="ECO:0000256" key="1">
    <source>
        <dbReference type="ARBA" id="ARBA00022729"/>
    </source>
</evidence>
<sequence>MKKVLLSVTLALANLAFAQFTTGTVSLSTGMTVKINTSPTTVTMTLTGPDTSYLGVGFGGTGTTGGMAAGADGFIYNVNSTANTGLDYTFSGVGIPPSADPAQDWTVTSNTTSGGTRTIVATRSLAGGAGDTVFANNTSSINIFYAKGASTTIANHGFGTANRGYAVLSRAVLGTSETAAESKKLILFPNPARETVSIKNADLIKSIDIYESAGRKVRSVKPDGETINVRDLKPGTYYFEITLKDGSLSFEKLIKE</sequence>
<feature type="chain" id="PRO_5007467996" evidence="2">
    <location>
        <begin position="19"/>
        <end position="256"/>
    </location>
</feature>
<protein>
    <submittedName>
        <fullName evidence="4">Secretion protein</fullName>
    </submittedName>
</protein>
<feature type="signal peptide" evidence="2">
    <location>
        <begin position="1"/>
        <end position="18"/>
    </location>
</feature>
<keyword evidence="1 2" id="KW-0732">Signal</keyword>
<organism evidence="4 5">
    <name type="scientific">Chryseobacterium kwangjuense</name>
    <dbReference type="NCBI Taxonomy" id="267125"/>
    <lineage>
        <taxon>Bacteria</taxon>
        <taxon>Pseudomonadati</taxon>
        <taxon>Bacteroidota</taxon>
        <taxon>Flavobacteriia</taxon>
        <taxon>Flavobacteriales</taxon>
        <taxon>Weeksellaceae</taxon>
        <taxon>Chryseobacterium group</taxon>
        <taxon>Chryseobacterium</taxon>
    </lineage>
</organism>
<evidence type="ECO:0000313" key="4">
    <source>
        <dbReference type="EMBL" id="KXH85859.1"/>
    </source>
</evidence>
<dbReference type="InterPro" id="IPR026444">
    <property type="entry name" value="Secre_tail"/>
</dbReference>
<comment type="caution">
    <text evidence="4">The sequence shown here is derived from an EMBL/GenBank/DDBJ whole genome shotgun (WGS) entry which is preliminary data.</text>
</comment>